<dbReference type="KEGG" id="asx:CDL62_18380"/>
<dbReference type="AlphaFoldDB" id="A0A1T5GZ51"/>
<reference evidence="1 2" key="1">
    <citation type="submission" date="2017-02" db="EMBL/GenBank/DDBJ databases">
        <authorList>
            <person name="Peterson S.W."/>
        </authorList>
    </citation>
    <scope>NUCLEOTIDE SEQUENCE [LARGE SCALE GENOMIC DNA]</scope>
    <source>
        <strain evidence="1 2">DSM 24412</strain>
    </source>
</reference>
<proteinExistence type="predicted"/>
<name>A0A1T5GZ51_9BACT</name>
<organism evidence="1 2">
    <name type="scientific">Alkalitalea saponilacus</name>
    <dbReference type="NCBI Taxonomy" id="889453"/>
    <lineage>
        <taxon>Bacteria</taxon>
        <taxon>Pseudomonadati</taxon>
        <taxon>Bacteroidota</taxon>
        <taxon>Bacteroidia</taxon>
        <taxon>Marinilabiliales</taxon>
        <taxon>Marinilabiliaceae</taxon>
        <taxon>Alkalitalea</taxon>
    </lineage>
</organism>
<dbReference type="RefSeq" id="WP_079557724.1">
    <property type="nucleotide sequence ID" value="NZ_CP021904.1"/>
</dbReference>
<evidence type="ECO:0000313" key="1">
    <source>
        <dbReference type="EMBL" id="SKC13696.1"/>
    </source>
</evidence>
<dbReference type="OrthoDB" id="1123256at2"/>
<keyword evidence="2" id="KW-1185">Reference proteome</keyword>
<evidence type="ECO:0000313" key="2">
    <source>
        <dbReference type="Proteomes" id="UP000191055"/>
    </source>
</evidence>
<dbReference type="Proteomes" id="UP000191055">
    <property type="component" value="Unassembled WGS sequence"/>
</dbReference>
<protein>
    <submittedName>
        <fullName evidence="1">Uncharacterized protein</fullName>
    </submittedName>
</protein>
<sequence length="80" mass="9457">MNTIELKKNFHNLIDSIDNENILISFYEMIKSKTDTKAGQLWGRLTKNEQSELLKAFEESDNPDNLVDFDTIKKKHEKWL</sequence>
<accession>A0A1T5GZ51</accession>
<gene>
    <name evidence="1" type="ORF">SAMN03080601_01988</name>
</gene>
<dbReference type="EMBL" id="FUYV01000011">
    <property type="protein sequence ID" value="SKC13696.1"/>
    <property type="molecule type" value="Genomic_DNA"/>
</dbReference>